<dbReference type="Pfam" id="PF01613">
    <property type="entry name" value="Flavin_Reduct"/>
    <property type="match status" value="1"/>
</dbReference>
<dbReference type="GO" id="GO:0016646">
    <property type="term" value="F:oxidoreductase activity, acting on the CH-NH group of donors, NAD or NADP as acceptor"/>
    <property type="evidence" value="ECO:0007669"/>
    <property type="project" value="UniProtKB-ARBA"/>
</dbReference>
<accession>A0A0K8MZQ7</accession>
<evidence type="ECO:0000313" key="4">
    <source>
        <dbReference type="Proteomes" id="UP000055060"/>
    </source>
</evidence>
<keyword evidence="4" id="KW-1185">Reference proteome</keyword>
<dbReference type="InterPro" id="IPR002563">
    <property type="entry name" value="Flavin_Rdtase-like_dom"/>
</dbReference>
<dbReference type="InterPro" id="IPR052174">
    <property type="entry name" value="Flavoredoxin"/>
</dbReference>
<reference evidence="3" key="1">
    <citation type="submission" date="2015-07" db="EMBL/GenBank/DDBJ databases">
        <title>Draft Genome Sequences of Anaerolinea thermolimosa IMO-1, Bellilinea caldifistulae GOMI-1, Leptolinea tardivitalis YMTK-2, Levilinea saccharolytica KIBI-1,Longilinea arvoryzae KOME-1, Previously Described as Members of the Anaerolineaceae (Chloroflexi).</title>
        <authorList>
            <person name="Sekiguchi Y."/>
            <person name="Ohashi A."/>
            <person name="Matsuura N."/>
            <person name="Tourlousse M.D."/>
        </authorList>
    </citation>
    <scope>NUCLEOTIDE SEQUENCE [LARGE SCALE GENOMIC DNA]</scope>
    <source>
        <strain evidence="3">KOME-1</strain>
    </source>
</reference>
<evidence type="ECO:0000259" key="2">
    <source>
        <dbReference type="Pfam" id="PF01613"/>
    </source>
</evidence>
<dbReference type="PANTHER" id="PTHR43567">
    <property type="entry name" value="FLAVOREDOXIN-RELATED-RELATED"/>
    <property type="match status" value="1"/>
</dbReference>
<dbReference type="SUPFAM" id="SSF50475">
    <property type="entry name" value="FMN-binding split barrel"/>
    <property type="match status" value="1"/>
</dbReference>
<dbReference type="PANTHER" id="PTHR43567:SF5">
    <property type="entry name" value="HYPOTHETICAL CYTOSOLIC PROTEIN"/>
    <property type="match status" value="1"/>
</dbReference>
<dbReference type="InterPro" id="IPR012349">
    <property type="entry name" value="Split_barrel_FMN-bd"/>
</dbReference>
<evidence type="ECO:0000313" key="3">
    <source>
        <dbReference type="EMBL" id="GAP16147.1"/>
    </source>
</evidence>
<dbReference type="OrthoDB" id="9791490at2"/>
<protein>
    <submittedName>
        <fullName evidence="3">Conserved protein/domain typically associated with flavoprotein oxygenases, DIM6/NTAB family</fullName>
    </submittedName>
</protein>
<evidence type="ECO:0000256" key="1">
    <source>
        <dbReference type="ARBA" id="ARBA00038054"/>
    </source>
</evidence>
<dbReference type="GO" id="GO:0010181">
    <property type="term" value="F:FMN binding"/>
    <property type="evidence" value="ECO:0007669"/>
    <property type="project" value="InterPro"/>
</dbReference>
<dbReference type="EMBL" id="DF967973">
    <property type="protein sequence ID" value="GAP16147.1"/>
    <property type="molecule type" value="Genomic_DNA"/>
</dbReference>
<dbReference type="Proteomes" id="UP000055060">
    <property type="component" value="Unassembled WGS sequence"/>
</dbReference>
<organism evidence="3">
    <name type="scientific">Longilinea arvoryzae</name>
    <dbReference type="NCBI Taxonomy" id="360412"/>
    <lineage>
        <taxon>Bacteria</taxon>
        <taxon>Bacillati</taxon>
        <taxon>Chloroflexota</taxon>
        <taxon>Anaerolineae</taxon>
        <taxon>Anaerolineales</taxon>
        <taxon>Anaerolineaceae</taxon>
        <taxon>Longilinea</taxon>
    </lineage>
</organism>
<dbReference type="AlphaFoldDB" id="A0A0K8MZQ7"/>
<comment type="similarity">
    <text evidence="1">Belongs to the flavoredoxin family.</text>
</comment>
<sequence>MNRQSVPPDQWTSQPIGLFEPGWLLLTSGDFNAGNFNAMTVSWGSLGVMWHKPFAQIVVRPQRFTFQFLEQYPTFTLCAFPAEYRKALNLLGSASGRDGDKIAASGLTPIAATACDAPIYAEASIALECRKMYWQDLDPTHFLDAAILQGYLQNDYHRIYYGEILAVTTLAAD</sequence>
<name>A0A0K8MZQ7_9CHLR</name>
<dbReference type="RefSeq" id="WP_075075521.1">
    <property type="nucleotide sequence ID" value="NZ_DF967973.1"/>
</dbReference>
<gene>
    <name evidence="3" type="ORF">LARV_03943</name>
</gene>
<dbReference type="STRING" id="360412.LARV_03943"/>
<feature type="domain" description="Flavin reductase like" evidence="2">
    <location>
        <begin position="22"/>
        <end position="167"/>
    </location>
</feature>
<proteinExistence type="inferred from homology"/>
<dbReference type="Gene3D" id="2.30.110.10">
    <property type="entry name" value="Electron Transport, Fmn-binding Protein, Chain A"/>
    <property type="match status" value="1"/>
</dbReference>